<evidence type="ECO:0000256" key="1">
    <source>
        <dbReference type="ARBA" id="ARBA00005054"/>
    </source>
</evidence>
<comment type="pathway">
    <text evidence="1 6">Purine metabolism; IMP biosynthesis via de novo pathway; N(2)-formyl-N(1)-(5-phospho-D-ribosyl)glycinamide from N(1)-(5-phospho-D-ribosyl)glycinamide (10-formyl THF route): step 1/1.</text>
</comment>
<dbReference type="PANTHER" id="PTHR43369:SF2">
    <property type="entry name" value="PHOSPHORIBOSYLGLYCINAMIDE FORMYLTRANSFERASE"/>
    <property type="match status" value="1"/>
</dbReference>
<feature type="binding site" evidence="6">
    <location>
        <begin position="17"/>
        <end position="19"/>
    </location>
    <ligand>
        <name>N(1)-(5-phospho-beta-D-ribosyl)glycinamide</name>
        <dbReference type="ChEBI" id="CHEBI:143788"/>
    </ligand>
</feature>
<dbReference type="RefSeq" id="WP_157968271.1">
    <property type="nucleotide sequence ID" value="NZ_BMJS01000019.1"/>
</dbReference>
<evidence type="ECO:0000313" key="9">
    <source>
        <dbReference type="Proteomes" id="UP000636949"/>
    </source>
</evidence>
<dbReference type="EC" id="2.1.2.2" evidence="6"/>
<evidence type="ECO:0000256" key="5">
    <source>
        <dbReference type="ARBA" id="ARBA00047664"/>
    </source>
</evidence>
<feature type="binding site" evidence="6">
    <location>
        <begin position="93"/>
        <end position="96"/>
    </location>
    <ligand>
        <name>(6R)-10-formyltetrahydrofolate</name>
        <dbReference type="ChEBI" id="CHEBI:195366"/>
    </ligand>
</feature>
<evidence type="ECO:0000256" key="2">
    <source>
        <dbReference type="ARBA" id="ARBA00022679"/>
    </source>
</evidence>
<dbReference type="GO" id="GO:0005737">
    <property type="term" value="C:cytoplasm"/>
    <property type="evidence" value="ECO:0007669"/>
    <property type="project" value="TreeGrafter"/>
</dbReference>
<dbReference type="AlphaFoldDB" id="A0A8J3E9B7"/>
<feature type="binding site" evidence="6">
    <location>
        <position position="68"/>
    </location>
    <ligand>
        <name>(6R)-10-formyltetrahydrofolate</name>
        <dbReference type="ChEBI" id="CHEBI:195366"/>
    </ligand>
</feature>
<dbReference type="PANTHER" id="PTHR43369">
    <property type="entry name" value="PHOSPHORIBOSYLGLYCINAMIDE FORMYLTRANSFERASE"/>
    <property type="match status" value="1"/>
</dbReference>
<dbReference type="EMBL" id="BMJS01000019">
    <property type="protein sequence ID" value="GGG00291.1"/>
    <property type="molecule type" value="Genomic_DNA"/>
</dbReference>
<dbReference type="HAMAP" id="MF_01930">
    <property type="entry name" value="PurN"/>
    <property type="match status" value="1"/>
</dbReference>
<dbReference type="InterPro" id="IPR004607">
    <property type="entry name" value="GART"/>
</dbReference>
<reference evidence="8" key="1">
    <citation type="journal article" date="2014" name="Int. J. Syst. Evol. Microbiol.">
        <title>Complete genome sequence of Corynebacterium casei LMG S-19264T (=DSM 44701T), isolated from a smear-ripened cheese.</title>
        <authorList>
            <consortium name="US DOE Joint Genome Institute (JGI-PGF)"/>
            <person name="Walter F."/>
            <person name="Albersmeier A."/>
            <person name="Kalinowski J."/>
            <person name="Ruckert C."/>
        </authorList>
    </citation>
    <scope>NUCLEOTIDE SEQUENCE</scope>
    <source>
        <strain evidence="8">CGMCC 1.15758</strain>
    </source>
</reference>
<feature type="binding site" evidence="6">
    <location>
        <position position="110"/>
    </location>
    <ligand>
        <name>(6R)-10-formyltetrahydrofolate</name>
        <dbReference type="ChEBI" id="CHEBI:195366"/>
    </ligand>
</feature>
<reference evidence="8" key="2">
    <citation type="submission" date="2020-09" db="EMBL/GenBank/DDBJ databases">
        <authorList>
            <person name="Sun Q."/>
            <person name="Zhou Y."/>
        </authorList>
    </citation>
    <scope>NUCLEOTIDE SEQUENCE</scope>
    <source>
        <strain evidence="8">CGMCC 1.15758</strain>
    </source>
</reference>
<sequence length="205" mass="23035">MANKSIFKLVVLSSGYGSNLQAIIDQLHNEDGIEISAIISDKASESITRALNHNIPCLYLPRQKKQTREAYDQLLSELLKPFSPDLIVLAGFMRILSPAFIQRFPQQIINIHPSLLPKYKGLNTHQRVIDAKDKIHGTTIHYVDEHLDGGKIIAQKRIDVLPFDTAETLEQAIKSLEHVFYSATIHKLATKMRSNASLTPVNNDN</sequence>
<dbReference type="SUPFAM" id="SSF53328">
    <property type="entry name" value="Formyltransferase"/>
    <property type="match status" value="1"/>
</dbReference>
<dbReference type="NCBIfam" id="TIGR00639">
    <property type="entry name" value="PurN"/>
    <property type="match status" value="1"/>
</dbReference>
<dbReference type="PROSITE" id="PS00373">
    <property type="entry name" value="GART"/>
    <property type="match status" value="1"/>
</dbReference>
<evidence type="ECO:0000259" key="7">
    <source>
        <dbReference type="Pfam" id="PF00551"/>
    </source>
</evidence>
<comment type="similarity">
    <text evidence="4 6">Belongs to the GART family.</text>
</comment>
<evidence type="ECO:0000256" key="6">
    <source>
        <dbReference type="HAMAP-Rule" id="MF_01930"/>
    </source>
</evidence>
<name>A0A8J3E9B7_9GAMM</name>
<protein>
    <recommendedName>
        <fullName evidence="6">Phosphoribosylglycinamide formyltransferase</fullName>
        <ecNumber evidence="6">2.1.2.2</ecNumber>
    </recommendedName>
    <alternativeName>
        <fullName evidence="6">5'-phosphoribosylglycinamide transformylase</fullName>
    </alternativeName>
    <alternativeName>
        <fullName evidence="6">GAR transformylase</fullName>
        <shortName evidence="6">GART</shortName>
    </alternativeName>
</protein>
<evidence type="ECO:0000256" key="4">
    <source>
        <dbReference type="ARBA" id="ARBA00038440"/>
    </source>
</evidence>
<comment type="function">
    <text evidence="6">Catalyzes the transfer of a formyl group from 10-formyltetrahydrofolate to 5-phospho-ribosyl-glycinamide (GAR), producing 5-phospho-ribosyl-N-formylglycinamide (FGAR) and tetrahydrofolate.</text>
</comment>
<proteinExistence type="inferred from homology"/>
<dbReference type="Gene3D" id="3.40.50.170">
    <property type="entry name" value="Formyl transferase, N-terminal domain"/>
    <property type="match status" value="1"/>
</dbReference>
<dbReference type="InterPro" id="IPR001555">
    <property type="entry name" value="GART_AS"/>
</dbReference>
<dbReference type="OrthoDB" id="9806170at2"/>
<feature type="active site" description="Proton donor" evidence="6">
    <location>
        <position position="112"/>
    </location>
</feature>
<keyword evidence="2 6" id="KW-0808">Transferase</keyword>
<evidence type="ECO:0000313" key="8">
    <source>
        <dbReference type="EMBL" id="GGG00291.1"/>
    </source>
</evidence>
<keyword evidence="9" id="KW-1185">Reference proteome</keyword>
<feature type="domain" description="Formyl transferase N-terminal" evidence="7">
    <location>
        <begin position="8"/>
        <end position="184"/>
    </location>
</feature>
<evidence type="ECO:0000256" key="3">
    <source>
        <dbReference type="ARBA" id="ARBA00022755"/>
    </source>
</evidence>
<dbReference type="CDD" id="cd08645">
    <property type="entry name" value="FMT_core_GART"/>
    <property type="match status" value="1"/>
</dbReference>
<comment type="catalytic activity">
    <reaction evidence="5 6">
        <text>N(1)-(5-phospho-beta-D-ribosyl)glycinamide + (6R)-10-formyltetrahydrofolate = N(2)-formyl-N(1)-(5-phospho-beta-D-ribosyl)glycinamide + (6S)-5,6,7,8-tetrahydrofolate + H(+)</text>
        <dbReference type="Rhea" id="RHEA:15053"/>
        <dbReference type="ChEBI" id="CHEBI:15378"/>
        <dbReference type="ChEBI" id="CHEBI:57453"/>
        <dbReference type="ChEBI" id="CHEBI:143788"/>
        <dbReference type="ChEBI" id="CHEBI:147286"/>
        <dbReference type="ChEBI" id="CHEBI:195366"/>
        <dbReference type="EC" id="2.1.2.2"/>
    </reaction>
</comment>
<keyword evidence="3 6" id="KW-0658">Purine biosynthesis</keyword>
<accession>A0A8J3E9B7</accession>
<dbReference type="Pfam" id="PF00551">
    <property type="entry name" value="Formyl_trans_N"/>
    <property type="match status" value="1"/>
</dbReference>
<comment type="caution">
    <text evidence="8">The sequence shown here is derived from an EMBL/GenBank/DDBJ whole genome shotgun (WGS) entry which is preliminary data.</text>
</comment>
<dbReference type="InterPro" id="IPR036477">
    <property type="entry name" value="Formyl_transf_N_sf"/>
</dbReference>
<dbReference type="GO" id="GO:0004644">
    <property type="term" value="F:phosphoribosylglycinamide formyltransferase activity"/>
    <property type="evidence" value="ECO:0007669"/>
    <property type="project" value="UniProtKB-UniRule"/>
</dbReference>
<dbReference type="Proteomes" id="UP000636949">
    <property type="component" value="Unassembled WGS sequence"/>
</dbReference>
<dbReference type="InterPro" id="IPR002376">
    <property type="entry name" value="Formyl_transf_N"/>
</dbReference>
<dbReference type="UniPathway" id="UPA00074">
    <property type="reaction ID" value="UER00126"/>
</dbReference>
<organism evidence="8 9">
    <name type="scientific">Cysteiniphilum litorale</name>
    <dbReference type="NCBI Taxonomy" id="2056700"/>
    <lineage>
        <taxon>Bacteria</taxon>
        <taxon>Pseudomonadati</taxon>
        <taxon>Pseudomonadota</taxon>
        <taxon>Gammaproteobacteria</taxon>
        <taxon>Thiotrichales</taxon>
        <taxon>Fastidiosibacteraceae</taxon>
        <taxon>Cysteiniphilum</taxon>
    </lineage>
</organism>
<dbReference type="GO" id="GO:0006189">
    <property type="term" value="P:'de novo' IMP biosynthetic process"/>
    <property type="evidence" value="ECO:0007669"/>
    <property type="project" value="UniProtKB-UniRule"/>
</dbReference>
<gene>
    <name evidence="6 8" type="primary">purN</name>
    <name evidence="8" type="ORF">GCM10010995_17010</name>
</gene>
<feature type="site" description="Raises pKa of active site His" evidence="6">
    <location>
        <position position="148"/>
    </location>
</feature>